<evidence type="ECO:0000256" key="1">
    <source>
        <dbReference type="SAM" id="MobiDB-lite"/>
    </source>
</evidence>
<dbReference type="Proteomes" id="UP000249829">
    <property type="component" value="Unassembled WGS sequence"/>
</dbReference>
<feature type="region of interest" description="Disordered" evidence="1">
    <location>
        <begin position="62"/>
        <end position="87"/>
    </location>
</feature>
<protein>
    <submittedName>
        <fullName evidence="3">Uncharacterized protein</fullName>
    </submittedName>
</protein>
<proteinExistence type="predicted"/>
<keyword evidence="2" id="KW-0472">Membrane</keyword>
<accession>A0A2V5HHB7</accession>
<feature type="transmembrane region" description="Helical" evidence="2">
    <location>
        <begin position="106"/>
        <end position="129"/>
    </location>
</feature>
<evidence type="ECO:0000256" key="2">
    <source>
        <dbReference type="SAM" id="Phobius"/>
    </source>
</evidence>
<evidence type="ECO:0000313" key="3">
    <source>
        <dbReference type="EMBL" id="PYI21892.1"/>
    </source>
</evidence>
<feature type="region of interest" description="Disordered" evidence="1">
    <location>
        <begin position="1"/>
        <end position="26"/>
    </location>
</feature>
<dbReference type="AlphaFoldDB" id="A0A2V5HHB7"/>
<keyword evidence="2" id="KW-0812">Transmembrane</keyword>
<sequence length="160" mass="17470">MKPEASPSQDHTPKTTIPPPAYITIDSSGSEEAYDLEAYPSQYVEERIQHIYIPPQSTVTVTVSEPERRRRESFPLPHISTKPPCPVPSNNLAHEDTERYAPLASMIFGIVLMIIVGGLIAMVIVAIVLEAKNARAAAKAGIELPKCRSSVLMPALNPID</sequence>
<keyword evidence="4" id="KW-1185">Reference proteome</keyword>
<keyword evidence="2" id="KW-1133">Transmembrane helix</keyword>
<dbReference type="EMBL" id="KZ825114">
    <property type="protein sequence ID" value="PYI21892.1"/>
    <property type="molecule type" value="Genomic_DNA"/>
</dbReference>
<feature type="compositionally biased region" description="Polar residues" evidence="1">
    <location>
        <begin position="1"/>
        <end position="10"/>
    </location>
</feature>
<evidence type="ECO:0000313" key="4">
    <source>
        <dbReference type="Proteomes" id="UP000249829"/>
    </source>
</evidence>
<organism evidence="3 4">
    <name type="scientific">Aspergillus violaceofuscus (strain CBS 115571)</name>
    <dbReference type="NCBI Taxonomy" id="1450538"/>
    <lineage>
        <taxon>Eukaryota</taxon>
        <taxon>Fungi</taxon>
        <taxon>Dikarya</taxon>
        <taxon>Ascomycota</taxon>
        <taxon>Pezizomycotina</taxon>
        <taxon>Eurotiomycetes</taxon>
        <taxon>Eurotiomycetidae</taxon>
        <taxon>Eurotiales</taxon>
        <taxon>Aspergillaceae</taxon>
        <taxon>Aspergillus</taxon>
    </lineage>
</organism>
<reference evidence="3 4" key="1">
    <citation type="submission" date="2018-02" db="EMBL/GenBank/DDBJ databases">
        <title>The genomes of Aspergillus section Nigri reveals drivers in fungal speciation.</title>
        <authorList>
            <consortium name="DOE Joint Genome Institute"/>
            <person name="Vesth T.C."/>
            <person name="Nybo J."/>
            <person name="Theobald S."/>
            <person name="Brandl J."/>
            <person name="Frisvad J.C."/>
            <person name="Nielsen K.F."/>
            <person name="Lyhne E.K."/>
            <person name="Kogle M.E."/>
            <person name="Kuo A."/>
            <person name="Riley R."/>
            <person name="Clum A."/>
            <person name="Nolan M."/>
            <person name="Lipzen A."/>
            <person name="Salamov A."/>
            <person name="Henrissat B."/>
            <person name="Wiebenga A."/>
            <person name="De vries R.P."/>
            <person name="Grigoriev I.V."/>
            <person name="Mortensen U.H."/>
            <person name="Andersen M.R."/>
            <person name="Baker S.E."/>
        </authorList>
    </citation>
    <scope>NUCLEOTIDE SEQUENCE [LARGE SCALE GENOMIC DNA]</scope>
    <source>
        <strain evidence="3 4">CBS 115571</strain>
    </source>
</reference>
<gene>
    <name evidence="3" type="ORF">BO99DRAFT_430390</name>
</gene>
<name>A0A2V5HHB7_ASPV1</name>